<accession>A0AA35LPX6</accession>
<dbReference type="Proteomes" id="UP001160390">
    <property type="component" value="Unassembled WGS sequence"/>
</dbReference>
<feature type="domain" description="FAD-dependent oxidoreductase 2 FAD-binding" evidence="3">
    <location>
        <begin position="278"/>
        <end position="325"/>
    </location>
</feature>
<evidence type="ECO:0000259" key="3">
    <source>
        <dbReference type="Pfam" id="PF00890"/>
    </source>
</evidence>
<dbReference type="InterPro" id="IPR027477">
    <property type="entry name" value="Succ_DH/fumarate_Rdtase_cat_sf"/>
</dbReference>
<protein>
    <recommendedName>
        <fullName evidence="3">FAD-dependent oxidoreductase 2 FAD-binding domain-containing protein</fullName>
    </recommendedName>
</protein>
<comment type="caution">
    <text evidence="4">The sequence shown here is derived from an EMBL/GenBank/DDBJ whole genome shotgun (WGS) entry which is preliminary data.</text>
</comment>
<name>A0AA35LPX6_9HYPO</name>
<dbReference type="GO" id="GO:0016491">
    <property type="term" value="F:oxidoreductase activity"/>
    <property type="evidence" value="ECO:0007669"/>
    <property type="project" value="UniProtKB-KW"/>
</dbReference>
<evidence type="ECO:0000256" key="2">
    <source>
        <dbReference type="ARBA" id="ARBA00023002"/>
    </source>
</evidence>
<dbReference type="InterPro" id="IPR003953">
    <property type="entry name" value="FAD-dep_OxRdtase_2_FAD-bd"/>
</dbReference>
<keyword evidence="2" id="KW-0560">Oxidoreductase</keyword>
<dbReference type="SUPFAM" id="SSF56425">
    <property type="entry name" value="Succinate dehydrogenase/fumarate reductase flavoprotein, catalytic domain"/>
    <property type="match status" value="1"/>
</dbReference>
<dbReference type="EMBL" id="CABFNP030000459">
    <property type="protein sequence ID" value="CAI6019657.1"/>
    <property type="molecule type" value="Genomic_DNA"/>
</dbReference>
<evidence type="ECO:0000313" key="5">
    <source>
        <dbReference type="Proteomes" id="UP001160390"/>
    </source>
</evidence>
<organism evidence="4 5">
    <name type="scientific">Clonostachys chloroleuca</name>
    <dbReference type="NCBI Taxonomy" id="1926264"/>
    <lineage>
        <taxon>Eukaryota</taxon>
        <taxon>Fungi</taxon>
        <taxon>Dikarya</taxon>
        <taxon>Ascomycota</taxon>
        <taxon>Pezizomycotina</taxon>
        <taxon>Sordariomycetes</taxon>
        <taxon>Hypocreomycetidae</taxon>
        <taxon>Hypocreales</taxon>
        <taxon>Bionectriaceae</taxon>
        <taxon>Clonostachys</taxon>
    </lineage>
</organism>
<keyword evidence="1" id="KW-0285">Flavoprotein</keyword>
<proteinExistence type="predicted"/>
<gene>
    <name evidence="4" type="ORF">CCHLO57077_00013342</name>
</gene>
<evidence type="ECO:0000313" key="4">
    <source>
        <dbReference type="EMBL" id="CAI6019657.1"/>
    </source>
</evidence>
<evidence type="ECO:0000256" key="1">
    <source>
        <dbReference type="ARBA" id="ARBA00022630"/>
    </source>
</evidence>
<dbReference type="AlphaFoldDB" id="A0AA35LPX6"/>
<keyword evidence="5" id="KW-1185">Reference proteome</keyword>
<dbReference type="InterPro" id="IPR036188">
    <property type="entry name" value="FAD/NAD-bd_sf"/>
</dbReference>
<sequence>MISWLQGQGFEFHFSKGYPDYYPSLNGAFGKGSGRTIESKVFNTKKLGRWRSRPPPSDLPVAIYTNDAPLFSCLTSSLSAFIEATIKMLPLLAKTIAGHDSASLGRALVAQLLHLNLRINPSNDIRFNTRLSRFVQSPAGNLIGAELLTPKGLVRVGAANYYRVDQFAKEDTGDTIQEVIWVGAAISLIDDVWWGPTIIDPVSGYNQYNRNQMVKAIPAWLIMDQSYLDKYILGGLFVRQKPSKEIPNEKRIVIAPTLEKLAIPCACKEFFGGPKYPPNPNLGAVKKALFYAIQIYPGDLGTKGGLLTDVSQRVMKEDGSPIPSL</sequence>
<dbReference type="Gene3D" id="3.50.50.60">
    <property type="entry name" value="FAD/NAD(P)-binding domain"/>
    <property type="match status" value="2"/>
</dbReference>
<dbReference type="Gene3D" id="3.90.700.10">
    <property type="entry name" value="Succinate dehydrogenase/fumarate reductase flavoprotein, catalytic domain"/>
    <property type="match status" value="1"/>
</dbReference>
<reference evidence="4" key="1">
    <citation type="submission" date="2023-01" db="EMBL/GenBank/DDBJ databases">
        <authorList>
            <person name="Piombo E."/>
        </authorList>
    </citation>
    <scope>NUCLEOTIDE SEQUENCE</scope>
</reference>
<dbReference type="Pfam" id="PF00890">
    <property type="entry name" value="FAD_binding_2"/>
    <property type="match status" value="1"/>
</dbReference>